<dbReference type="SUPFAM" id="SSF51395">
    <property type="entry name" value="FMN-linked oxidoreductases"/>
    <property type="match status" value="1"/>
</dbReference>
<dbReference type="AlphaFoldDB" id="A0A1I5VMV7"/>
<feature type="active site" description="Proton donor" evidence="9 11">
    <location>
        <position position="98"/>
    </location>
</feature>
<comment type="similarity">
    <text evidence="10">Belongs to the dus family.</text>
</comment>
<dbReference type="Gene3D" id="1.20.225.30">
    <property type="entry name" value="Dihydrouridine synthase, C-terminal recognition domain"/>
    <property type="match status" value="1"/>
</dbReference>
<reference evidence="15" key="1">
    <citation type="submission" date="2016-10" db="EMBL/GenBank/DDBJ databases">
        <authorList>
            <person name="Varghese N."/>
            <person name="Submissions S."/>
        </authorList>
    </citation>
    <scope>NUCLEOTIDE SEQUENCE [LARGE SCALE GENOMIC DNA]</scope>
    <source>
        <strain evidence="15">JCM 18195</strain>
    </source>
</reference>
<keyword evidence="5 9" id="KW-0819">tRNA processing</keyword>
<organism evidence="14 15">
    <name type="scientific">Geopseudomonas sagittaria</name>
    <dbReference type="NCBI Taxonomy" id="1135990"/>
    <lineage>
        <taxon>Bacteria</taxon>
        <taxon>Pseudomonadati</taxon>
        <taxon>Pseudomonadota</taxon>
        <taxon>Gammaproteobacteria</taxon>
        <taxon>Pseudomonadales</taxon>
        <taxon>Pseudomonadaceae</taxon>
        <taxon>Geopseudomonas</taxon>
    </lineage>
</organism>
<feature type="site" description="Interacts with tRNA" evidence="9">
    <location>
        <position position="176"/>
    </location>
</feature>
<evidence type="ECO:0000313" key="14">
    <source>
        <dbReference type="EMBL" id="SFQ08761.1"/>
    </source>
</evidence>
<feature type="site" description="Interacts with tRNA" evidence="9">
    <location>
        <position position="95"/>
    </location>
</feature>
<keyword evidence="8 9" id="KW-0560">Oxidoreductase</keyword>
<sequence>MQIALAPMEGLVDEILRELLTEVGGVDWCVSEFVRVCDRLLPLASFRKLAPELDSGWSTASGTPLRLQLLGSDPVCLADNAAFAASLGVSVVDLNFGCPAKTVNKSRGGAVLLKEPELLHAIAREVSATLPAGVPLTAKMRLGYDSPDGALDCARALVDGGASMLVVHARTKLDGYKPPAHWEWVARVQEAVAVPVYANGEIWTVDDWRRCREVSGADNIMLGRGLVSRPDLALQIAAASVGREPEPLSWAELQPLLHLFWRKARQKLAPRYAPGRLKQWLAMLTRSYPEAQALFDSIRRDNDCARLDVLFGLRVDELSGPVAAEFIPA</sequence>
<evidence type="ECO:0000256" key="8">
    <source>
        <dbReference type="ARBA" id="ARBA00023002"/>
    </source>
</evidence>
<feature type="site" description="Interacts with tRNA; defines subfamily-specific binding signature" evidence="9">
    <location>
        <position position="299"/>
    </location>
</feature>
<dbReference type="GO" id="GO:0000049">
    <property type="term" value="F:tRNA binding"/>
    <property type="evidence" value="ECO:0007669"/>
    <property type="project" value="UniProtKB-UniRule"/>
</dbReference>
<comment type="cofactor">
    <cofactor evidence="1 9 10 12">
        <name>FMN</name>
        <dbReference type="ChEBI" id="CHEBI:58210"/>
    </cofactor>
</comment>
<feature type="binding site" evidence="9 12">
    <location>
        <position position="139"/>
    </location>
    <ligand>
        <name>FMN</name>
        <dbReference type="ChEBI" id="CHEBI:58210"/>
    </ligand>
</feature>
<dbReference type="GO" id="GO:0010181">
    <property type="term" value="F:FMN binding"/>
    <property type="evidence" value="ECO:0007669"/>
    <property type="project" value="UniProtKB-UniRule"/>
</dbReference>
<dbReference type="InterPro" id="IPR001269">
    <property type="entry name" value="DUS_fam"/>
</dbReference>
<comment type="catalytic activity">
    <reaction evidence="9">
        <text>5,6-dihydrouridine(16) in tRNA + NADP(+) = uridine(16) in tRNA + NADPH + H(+)</text>
        <dbReference type="Rhea" id="RHEA:53376"/>
        <dbReference type="Rhea" id="RHEA-COMP:13543"/>
        <dbReference type="Rhea" id="RHEA-COMP:13544"/>
        <dbReference type="ChEBI" id="CHEBI:15378"/>
        <dbReference type="ChEBI" id="CHEBI:57783"/>
        <dbReference type="ChEBI" id="CHEBI:58349"/>
        <dbReference type="ChEBI" id="CHEBI:65315"/>
        <dbReference type="ChEBI" id="CHEBI:74443"/>
    </reaction>
</comment>
<feature type="binding site" evidence="9 12">
    <location>
        <begin position="223"/>
        <end position="224"/>
    </location>
    <ligand>
        <name>FMN</name>
        <dbReference type="ChEBI" id="CHEBI:58210"/>
    </ligand>
</feature>
<evidence type="ECO:0000256" key="6">
    <source>
        <dbReference type="ARBA" id="ARBA00022857"/>
    </source>
</evidence>
<keyword evidence="2 9" id="KW-0820">tRNA-binding</keyword>
<proteinExistence type="inferred from homology"/>
<dbReference type="HAMAP" id="MF_02043">
    <property type="entry name" value="DusC_subfam"/>
    <property type="match status" value="1"/>
</dbReference>
<dbReference type="CDD" id="cd02801">
    <property type="entry name" value="DUS_like_FMN"/>
    <property type="match status" value="1"/>
</dbReference>
<keyword evidence="6 9" id="KW-0521">NADP</keyword>
<evidence type="ECO:0000256" key="12">
    <source>
        <dbReference type="PIRSR" id="PIRSR006621-2"/>
    </source>
</evidence>
<evidence type="ECO:0000256" key="9">
    <source>
        <dbReference type="HAMAP-Rule" id="MF_02043"/>
    </source>
</evidence>
<dbReference type="InterPro" id="IPR035587">
    <property type="entry name" value="DUS-like_FMN-bd"/>
</dbReference>
<evidence type="ECO:0000256" key="7">
    <source>
        <dbReference type="ARBA" id="ARBA00022884"/>
    </source>
</evidence>
<dbReference type="PANTHER" id="PTHR11082">
    <property type="entry name" value="TRNA-DIHYDROURIDINE SYNTHASE"/>
    <property type="match status" value="1"/>
</dbReference>
<keyword evidence="4 9" id="KW-0288">FMN</keyword>
<dbReference type="Proteomes" id="UP000243084">
    <property type="component" value="Unassembled WGS sequence"/>
</dbReference>
<dbReference type="GO" id="GO:0050660">
    <property type="term" value="F:flavin adenine dinucleotide binding"/>
    <property type="evidence" value="ECO:0007669"/>
    <property type="project" value="InterPro"/>
</dbReference>
<feature type="site" description="Interacts with tRNA; defines subfamily-specific binding signature" evidence="9">
    <location>
        <position position="276"/>
    </location>
</feature>
<feature type="binding site" evidence="9 12">
    <location>
        <position position="68"/>
    </location>
    <ligand>
        <name>FMN</name>
        <dbReference type="ChEBI" id="CHEBI:58210"/>
    </ligand>
</feature>
<keyword evidence="12" id="KW-0547">Nucleotide-binding</keyword>
<evidence type="ECO:0000259" key="13">
    <source>
        <dbReference type="Pfam" id="PF01207"/>
    </source>
</evidence>
<feature type="domain" description="DUS-like FMN-binding" evidence="13">
    <location>
        <begin position="5"/>
        <end position="244"/>
    </location>
</feature>
<dbReference type="InterPro" id="IPR018517">
    <property type="entry name" value="tRNA_hU_synthase_CS"/>
</dbReference>
<dbReference type="InterPro" id="IPR032886">
    <property type="entry name" value="DusC"/>
</dbReference>
<feature type="binding site" evidence="9">
    <location>
        <begin position="199"/>
        <end position="201"/>
    </location>
    <ligand>
        <name>FMN</name>
        <dbReference type="ChEBI" id="CHEBI:58210"/>
    </ligand>
</feature>
<dbReference type="PIRSF" id="PIRSF006621">
    <property type="entry name" value="Dus"/>
    <property type="match status" value="1"/>
</dbReference>
<protein>
    <recommendedName>
        <fullName evidence="9">tRNA-dihydrouridine(16) synthase</fullName>
        <ecNumber evidence="9">1.3.1.-</ecNumber>
    </recommendedName>
    <alternativeName>
        <fullName evidence="9">U16-specific dihydrouridine synthase</fullName>
        <shortName evidence="9">U16-specific Dus</shortName>
    </alternativeName>
    <alternativeName>
        <fullName evidence="9">tRNA-dihydrouridine synthase C</fullName>
    </alternativeName>
</protein>
<dbReference type="GO" id="GO:0102262">
    <property type="term" value="F:tRNA-dihydrouridine16 synthase activity"/>
    <property type="evidence" value="ECO:0007669"/>
    <property type="project" value="RHEA"/>
</dbReference>
<feature type="site" description="Interacts with tRNA; defines subfamily-specific binding signature" evidence="9">
    <location>
        <position position="278"/>
    </location>
</feature>
<dbReference type="Gene3D" id="3.20.20.70">
    <property type="entry name" value="Aldolase class I"/>
    <property type="match status" value="1"/>
</dbReference>
<evidence type="ECO:0000256" key="3">
    <source>
        <dbReference type="ARBA" id="ARBA00022630"/>
    </source>
</evidence>
<dbReference type="InterPro" id="IPR042270">
    <property type="entry name" value="DusC_C"/>
</dbReference>
<dbReference type="RefSeq" id="WP_092432541.1">
    <property type="nucleotide sequence ID" value="NZ_FOXM01000011.1"/>
</dbReference>
<evidence type="ECO:0000256" key="10">
    <source>
        <dbReference type="PIRNR" id="PIRNR006621"/>
    </source>
</evidence>
<dbReference type="Pfam" id="PF01207">
    <property type="entry name" value="Dus"/>
    <property type="match status" value="1"/>
</dbReference>
<keyword evidence="15" id="KW-1185">Reference proteome</keyword>
<comment type="function">
    <text evidence="9">Catalyzes the synthesis of 5,6-dihydrouridine (D), a modified base found in the D-loop of most tRNAs, via the reduction of the C5-C6 double bond in target uridines. Specifically modifies U16 in tRNAs.</text>
</comment>
<name>A0A1I5VMV7_9GAMM</name>
<dbReference type="EMBL" id="FOXM01000011">
    <property type="protein sequence ID" value="SFQ08761.1"/>
    <property type="molecule type" value="Genomic_DNA"/>
</dbReference>
<accession>A0A1I5VMV7</accession>
<evidence type="ECO:0000256" key="2">
    <source>
        <dbReference type="ARBA" id="ARBA00022555"/>
    </source>
</evidence>
<evidence type="ECO:0000256" key="1">
    <source>
        <dbReference type="ARBA" id="ARBA00001917"/>
    </source>
</evidence>
<evidence type="ECO:0000256" key="4">
    <source>
        <dbReference type="ARBA" id="ARBA00022643"/>
    </source>
</evidence>
<keyword evidence="7 9" id="KW-0694">RNA-binding</keyword>
<evidence type="ECO:0000313" key="15">
    <source>
        <dbReference type="Proteomes" id="UP000243084"/>
    </source>
</evidence>
<dbReference type="PANTHER" id="PTHR11082:SF26">
    <property type="entry name" value="TRNA-DIHYDROURIDINE(16) SYNTHASE"/>
    <property type="match status" value="1"/>
</dbReference>
<feature type="binding site" evidence="12">
    <location>
        <position position="168"/>
    </location>
    <ligand>
        <name>FMN</name>
        <dbReference type="ChEBI" id="CHEBI:58210"/>
    </ligand>
</feature>
<comment type="caution">
    <text evidence="9">Lacks conserved residue(s) required for the propagation of feature annotation.</text>
</comment>
<feature type="site" description="Interacts with tRNA; defines subfamily-specific binding signature" evidence="9">
    <location>
        <position position="35"/>
    </location>
</feature>
<gene>
    <name evidence="9" type="primary">dusC</name>
    <name evidence="14" type="ORF">SAMN05216229_11143</name>
</gene>
<dbReference type="OrthoDB" id="5289281at2"/>
<evidence type="ECO:0000256" key="5">
    <source>
        <dbReference type="ARBA" id="ARBA00022694"/>
    </source>
</evidence>
<comment type="similarity">
    <text evidence="9">Belongs to the Dus family. DusC subfamily.</text>
</comment>
<dbReference type="InterPro" id="IPR013785">
    <property type="entry name" value="Aldolase_TIM"/>
</dbReference>
<dbReference type="PROSITE" id="PS01136">
    <property type="entry name" value="UPF0034"/>
    <property type="match status" value="1"/>
</dbReference>
<keyword evidence="3 9" id="KW-0285">Flavoprotein</keyword>
<dbReference type="EC" id="1.3.1.-" evidence="9"/>
<comment type="catalytic activity">
    <reaction evidence="9">
        <text>5,6-dihydrouridine(16) in tRNA + NAD(+) = uridine(16) in tRNA + NADH + H(+)</text>
        <dbReference type="Rhea" id="RHEA:53380"/>
        <dbReference type="Rhea" id="RHEA-COMP:13543"/>
        <dbReference type="Rhea" id="RHEA-COMP:13544"/>
        <dbReference type="ChEBI" id="CHEBI:15378"/>
        <dbReference type="ChEBI" id="CHEBI:57540"/>
        <dbReference type="ChEBI" id="CHEBI:57945"/>
        <dbReference type="ChEBI" id="CHEBI:65315"/>
        <dbReference type="ChEBI" id="CHEBI:74443"/>
    </reaction>
</comment>
<evidence type="ECO:0000256" key="11">
    <source>
        <dbReference type="PIRSR" id="PIRSR006621-1"/>
    </source>
</evidence>